<reference evidence="8 9" key="1">
    <citation type="submission" date="2019-05" db="EMBL/GenBank/DDBJ databases">
        <title>Psychrobacillus vulpis sp. nov., a new species isolated from feces of a red fox that inhabits in The Tablas de Daimiel Natural Park, Albacete, Spain.</title>
        <authorList>
            <person name="Rodriguez M."/>
            <person name="Reina J.C."/>
            <person name="Bejar V."/>
            <person name="Llamas I."/>
        </authorList>
    </citation>
    <scope>NUCLEOTIDE SEQUENCE [LARGE SCALE GENOMIC DNA]</scope>
    <source>
        <strain evidence="8 9">NHI-2</strain>
    </source>
</reference>
<dbReference type="InterPro" id="IPR030679">
    <property type="entry name" value="ABC_ATPase_HisP-typ"/>
</dbReference>
<protein>
    <submittedName>
        <fullName evidence="8">Amino acid ABC transporter ATP-binding protein</fullName>
    </submittedName>
</protein>
<evidence type="ECO:0000313" key="8">
    <source>
        <dbReference type="EMBL" id="TQR05719.1"/>
    </source>
</evidence>
<feature type="domain" description="ABC transporter" evidence="7">
    <location>
        <begin position="2"/>
        <end position="239"/>
    </location>
</feature>
<keyword evidence="9" id="KW-1185">Reference proteome</keyword>
<comment type="subcellular location">
    <subcellularLocation>
        <location evidence="1">Cell membrane</location>
        <topology evidence="1">Peripheral membrane protein</topology>
    </subcellularLocation>
</comment>
<keyword evidence="5 8" id="KW-0067">ATP-binding</keyword>
<organism evidence="8 9">
    <name type="scientific">Psychrobacillus soli</name>
    <dbReference type="NCBI Taxonomy" id="1543965"/>
    <lineage>
        <taxon>Bacteria</taxon>
        <taxon>Bacillati</taxon>
        <taxon>Bacillota</taxon>
        <taxon>Bacilli</taxon>
        <taxon>Bacillales</taxon>
        <taxon>Bacillaceae</taxon>
        <taxon>Psychrobacillus</taxon>
    </lineage>
</organism>
<dbReference type="SUPFAM" id="SSF52540">
    <property type="entry name" value="P-loop containing nucleoside triphosphate hydrolases"/>
    <property type="match status" value="1"/>
</dbReference>
<dbReference type="GO" id="GO:0005524">
    <property type="term" value="F:ATP binding"/>
    <property type="evidence" value="ECO:0007669"/>
    <property type="project" value="UniProtKB-KW"/>
</dbReference>
<keyword evidence="6" id="KW-0472">Membrane</keyword>
<sequence>MISISNLHKKFGKNEVLKGINIQVDKGDVISILGPSGSGKTTLLRCLNYLERPDEGIITIDNVTIDSKKVHKKDIYHLRKKSAMVFQSYNLFQHKTVLQNVMEGLVVVQKVNVKEAREIALEMLKKVGLEQKVDAYPLQLSGGQQQRVGIARALALNPEVILFDEPTSALDPELVGEVLDVIRKISREGITMIIVTHEMNFAREVSNRVIFMDGGVVVEEGVPNDIFRTPKEDRTKQFLKRMTPELEYSI</sequence>
<comment type="caution">
    <text evidence="8">The sequence shown here is derived from an EMBL/GenBank/DDBJ whole genome shotgun (WGS) entry which is preliminary data.</text>
</comment>
<evidence type="ECO:0000256" key="1">
    <source>
        <dbReference type="ARBA" id="ARBA00004202"/>
    </source>
</evidence>
<evidence type="ECO:0000256" key="3">
    <source>
        <dbReference type="ARBA" id="ARBA00022475"/>
    </source>
</evidence>
<evidence type="ECO:0000256" key="2">
    <source>
        <dbReference type="ARBA" id="ARBA00022448"/>
    </source>
</evidence>
<evidence type="ECO:0000256" key="6">
    <source>
        <dbReference type="ARBA" id="ARBA00023136"/>
    </source>
</evidence>
<dbReference type="InterPro" id="IPR050086">
    <property type="entry name" value="MetN_ABC_transporter-like"/>
</dbReference>
<dbReference type="InterPro" id="IPR017871">
    <property type="entry name" value="ABC_transporter-like_CS"/>
</dbReference>
<dbReference type="CDD" id="cd03262">
    <property type="entry name" value="ABC_HisP_GlnQ"/>
    <property type="match status" value="1"/>
</dbReference>
<evidence type="ECO:0000256" key="5">
    <source>
        <dbReference type="ARBA" id="ARBA00022840"/>
    </source>
</evidence>
<dbReference type="Gene3D" id="3.40.50.300">
    <property type="entry name" value="P-loop containing nucleotide triphosphate hydrolases"/>
    <property type="match status" value="1"/>
</dbReference>
<dbReference type="InterPro" id="IPR003593">
    <property type="entry name" value="AAA+_ATPase"/>
</dbReference>
<dbReference type="GO" id="GO:0015424">
    <property type="term" value="F:ABC-type amino acid transporter activity"/>
    <property type="evidence" value="ECO:0007669"/>
    <property type="project" value="InterPro"/>
</dbReference>
<gene>
    <name evidence="8" type="ORF">FG383_19505</name>
</gene>
<dbReference type="Proteomes" id="UP000318937">
    <property type="component" value="Unassembled WGS sequence"/>
</dbReference>
<dbReference type="EMBL" id="VDGG01000068">
    <property type="protein sequence ID" value="TQR05719.1"/>
    <property type="molecule type" value="Genomic_DNA"/>
</dbReference>
<evidence type="ECO:0000313" key="9">
    <source>
        <dbReference type="Proteomes" id="UP000318937"/>
    </source>
</evidence>
<keyword evidence="2" id="KW-0813">Transport</keyword>
<proteinExistence type="predicted"/>
<keyword evidence="3" id="KW-1003">Cell membrane</keyword>
<evidence type="ECO:0000256" key="4">
    <source>
        <dbReference type="ARBA" id="ARBA00022741"/>
    </source>
</evidence>
<dbReference type="OrthoDB" id="9802185at2"/>
<dbReference type="PROSITE" id="PS50893">
    <property type="entry name" value="ABC_TRANSPORTER_2"/>
    <property type="match status" value="1"/>
</dbReference>
<dbReference type="PANTHER" id="PTHR43166:SF35">
    <property type="entry name" value="L-CYSTINE IMPORT ATP-BINDING PROTEIN TCYN"/>
    <property type="match status" value="1"/>
</dbReference>
<accession>A0A544SKK1</accession>
<keyword evidence="4" id="KW-0547">Nucleotide-binding</keyword>
<dbReference type="FunFam" id="3.40.50.300:FF:000020">
    <property type="entry name" value="Amino acid ABC transporter ATP-binding component"/>
    <property type="match status" value="1"/>
</dbReference>
<dbReference type="Pfam" id="PF00005">
    <property type="entry name" value="ABC_tran"/>
    <property type="match status" value="1"/>
</dbReference>
<dbReference type="RefSeq" id="WP_142609192.1">
    <property type="nucleotide sequence ID" value="NZ_VDGG01000068.1"/>
</dbReference>
<dbReference type="InterPro" id="IPR027417">
    <property type="entry name" value="P-loop_NTPase"/>
</dbReference>
<dbReference type="PROSITE" id="PS00211">
    <property type="entry name" value="ABC_TRANSPORTER_1"/>
    <property type="match status" value="1"/>
</dbReference>
<dbReference type="SMART" id="SM00382">
    <property type="entry name" value="AAA"/>
    <property type="match status" value="1"/>
</dbReference>
<dbReference type="PIRSF" id="PIRSF039085">
    <property type="entry name" value="ABC_ATPase_HisP"/>
    <property type="match status" value="1"/>
</dbReference>
<dbReference type="GO" id="GO:0005886">
    <property type="term" value="C:plasma membrane"/>
    <property type="evidence" value="ECO:0007669"/>
    <property type="project" value="UniProtKB-SubCell"/>
</dbReference>
<dbReference type="InterPro" id="IPR003439">
    <property type="entry name" value="ABC_transporter-like_ATP-bd"/>
</dbReference>
<name>A0A544SKK1_9BACI</name>
<dbReference type="AlphaFoldDB" id="A0A544SKK1"/>
<evidence type="ECO:0000259" key="7">
    <source>
        <dbReference type="PROSITE" id="PS50893"/>
    </source>
</evidence>
<dbReference type="GO" id="GO:0016887">
    <property type="term" value="F:ATP hydrolysis activity"/>
    <property type="evidence" value="ECO:0007669"/>
    <property type="project" value="InterPro"/>
</dbReference>
<dbReference type="PANTHER" id="PTHR43166">
    <property type="entry name" value="AMINO ACID IMPORT ATP-BINDING PROTEIN"/>
    <property type="match status" value="1"/>
</dbReference>